<dbReference type="Proteomes" id="UP000225889">
    <property type="component" value="Unassembled WGS sequence"/>
</dbReference>
<feature type="transmembrane region" description="Helical" evidence="1">
    <location>
        <begin position="110"/>
        <end position="131"/>
    </location>
</feature>
<proteinExistence type="predicted"/>
<reference evidence="2 3" key="2">
    <citation type="submission" date="2017-10" db="EMBL/GenBank/DDBJ databases">
        <authorList>
            <person name="Banno H."/>
            <person name="Chua N.-H."/>
        </authorList>
    </citation>
    <scope>NUCLEOTIDE SEQUENCE [LARGE SCALE GENOMIC DNA]</scope>
    <source>
        <strain evidence="2 3">JK626</strain>
    </source>
</reference>
<reference evidence="2 3" key="1">
    <citation type="submission" date="2017-10" db="EMBL/GenBank/DDBJ databases">
        <title>Resolving the taxonomy of Roseburia spp., Eubacterium rectale and Agathobacter spp. through phylogenomic analysis.</title>
        <authorList>
            <person name="Sheridan P.O."/>
            <person name="Walker A.W."/>
            <person name="Duncan S.H."/>
            <person name="Scott K.P."/>
            <person name="Toole P.W.O."/>
            <person name="Luis P."/>
            <person name="Flint H.J."/>
        </authorList>
    </citation>
    <scope>NUCLEOTIDE SEQUENCE [LARGE SCALE GENOMIC DNA]</scope>
    <source>
        <strain evidence="2 3">JK626</strain>
    </source>
</reference>
<dbReference type="EMBL" id="PDYF01000031">
    <property type="protein sequence ID" value="PHU34165.1"/>
    <property type="molecule type" value="Genomic_DNA"/>
</dbReference>
<feature type="transmembrane region" description="Helical" evidence="1">
    <location>
        <begin position="32"/>
        <end position="55"/>
    </location>
</feature>
<evidence type="ECO:0000256" key="1">
    <source>
        <dbReference type="SAM" id="Phobius"/>
    </source>
</evidence>
<keyword evidence="1" id="KW-0812">Transmembrane</keyword>
<name>A0A2G3DTG7_9FIRM</name>
<feature type="transmembrane region" description="Helical" evidence="1">
    <location>
        <begin position="7"/>
        <end position="26"/>
    </location>
</feature>
<gene>
    <name evidence="2" type="ORF">CSX01_11395</name>
</gene>
<accession>A0A2G3DTG7</accession>
<organism evidence="2 3">
    <name type="scientific">Pseudobutyrivibrio ruminis</name>
    <dbReference type="NCBI Taxonomy" id="46206"/>
    <lineage>
        <taxon>Bacteria</taxon>
        <taxon>Bacillati</taxon>
        <taxon>Bacillota</taxon>
        <taxon>Clostridia</taxon>
        <taxon>Lachnospirales</taxon>
        <taxon>Lachnospiraceae</taxon>
        <taxon>Pseudobutyrivibrio</taxon>
    </lineage>
</organism>
<dbReference type="AlphaFoldDB" id="A0A2G3DTG7"/>
<feature type="transmembrane region" description="Helical" evidence="1">
    <location>
        <begin position="67"/>
        <end position="90"/>
    </location>
</feature>
<evidence type="ECO:0000313" key="3">
    <source>
        <dbReference type="Proteomes" id="UP000225889"/>
    </source>
</evidence>
<protein>
    <submittedName>
        <fullName evidence="2">Uncharacterized protein</fullName>
    </submittedName>
</protein>
<keyword evidence="1" id="KW-1133">Transmembrane helix</keyword>
<dbReference type="RefSeq" id="WP_099392479.1">
    <property type="nucleotide sequence ID" value="NZ_PDYF01000031.1"/>
</dbReference>
<evidence type="ECO:0000313" key="2">
    <source>
        <dbReference type="EMBL" id="PHU34165.1"/>
    </source>
</evidence>
<keyword evidence="1" id="KW-0472">Membrane</keyword>
<comment type="caution">
    <text evidence="2">The sequence shown here is derived from an EMBL/GenBank/DDBJ whole genome shotgun (WGS) entry which is preliminary data.</text>
</comment>
<sequence>MTDNIKRIVFSLVVNVVAFIVLVSQIRRIDVVGQFIFMLIPVAVSIIGTGVLGKILSDEGPLWRKALIPTVFNIVYIVGEFVLINMYGVTNVEEFATQHSSQYVTVSQNNSPLTSIIVFSLLSYLGHYYVLKLVSKKEIA</sequence>